<organism evidence="2">
    <name type="scientific">marine sediment metagenome</name>
    <dbReference type="NCBI Taxonomy" id="412755"/>
    <lineage>
        <taxon>unclassified sequences</taxon>
        <taxon>metagenomes</taxon>
        <taxon>ecological metagenomes</taxon>
    </lineage>
</organism>
<reference evidence="2" key="1">
    <citation type="journal article" date="2014" name="Front. Microbiol.">
        <title>High frequency of phylogenetically diverse reductive dehalogenase-homologous genes in deep subseafloor sedimentary metagenomes.</title>
        <authorList>
            <person name="Kawai M."/>
            <person name="Futagami T."/>
            <person name="Toyoda A."/>
            <person name="Takaki Y."/>
            <person name="Nishi S."/>
            <person name="Hori S."/>
            <person name="Arai W."/>
            <person name="Tsubouchi T."/>
            <person name="Morono Y."/>
            <person name="Uchiyama I."/>
            <person name="Ito T."/>
            <person name="Fujiyama A."/>
            <person name="Inagaki F."/>
            <person name="Takami H."/>
        </authorList>
    </citation>
    <scope>NUCLEOTIDE SEQUENCE</scope>
    <source>
        <strain evidence="2">Expedition CK06-06</strain>
    </source>
</reference>
<dbReference type="SUPFAM" id="SSF52540">
    <property type="entry name" value="P-loop containing nucleoside triphosphate hydrolases"/>
    <property type="match status" value="1"/>
</dbReference>
<gene>
    <name evidence="2" type="ORF">S01H1_43068</name>
</gene>
<dbReference type="AlphaFoldDB" id="X0VGP5"/>
<feature type="non-terminal residue" evidence="2">
    <location>
        <position position="1"/>
    </location>
</feature>
<evidence type="ECO:0000256" key="1">
    <source>
        <dbReference type="SAM" id="MobiDB-lite"/>
    </source>
</evidence>
<feature type="region of interest" description="Disordered" evidence="1">
    <location>
        <begin position="49"/>
        <end position="87"/>
    </location>
</feature>
<feature type="compositionally biased region" description="Basic and acidic residues" evidence="1">
    <location>
        <begin position="63"/>
        <end position="83"/>
    </location>
</feature>
<proteinExistence type="predicted"/>
<dbReference type="EMBL" id="BARS01027412">
    <property type="protein sequence ID" value="GAG11633.1"/>
    <property type="molecule type" value="Genomic_DNA"/>
</dbReference>
<evidence type="ECO:0000313" key="2">
    <source>
        <dbReference type="EMBL" id="GAG11633.1"/>
    </source>
</evidence>
<name>X0VGP5_9ZZZZ</name>
<feature type="non-terminal residue" evidence="2">
    <location>
        <position position="266"/>
    </location>
</feature>
<dbReference type="InterPro" id="IPR052933">
    <property type="entry name" value="DNA_Protect_Modify"/>
</dbReference>
<dbReference type="PANTHER" id="PTHR41313">
    <property type="entry name" value="ADENINE-SPECIFIC METHYLTRANSFERASE"/>
    <property type="match status" value="1"/>
</dbReference>
<evidence type="ECO:0008006" key="3">
    <source>
        <dbReference type="Google" id="ProtNLM"/>
    </source>
</evidence>
<comment type="caution">
    <text evidence="2">The sequence shown here is derived from an EMBL/GenBank/DDBJ whole genome shotgun (WGS) entry which is preliminary data.</text>
</comment>
<protein>
    <recommendedName>
        <fullName evidence="3">Helicase ATP-binding domain-containing protein</fullName>
    </recommendedName>
</protein>
<sequence length="266" mass="29433">AQQEALIASLNEQKLELDFEELGVDMIVVDEAHKFKNIPFATKHRNVVGITPTKVTKKKKKPKKEEPPKEGEEPSEAKKKASAETEAAVSANRSFDLHMKTRWINEKYGGGIILASGTPITNSVAEVFNIGRYLNPQSLRDKGVHTFDAWAAAFGNITQTPEFAPEGGGYRMVRKFKEFVNIPELRSIVREVVDVISVDDVDIKVPEILHGKPQAIIVPQNPMVQALGQEMLMRAQNIRGGGIQTQPRNPDKTDIMVVVVSDGRNG</sequence>
<accession>X0VGP5</accession>
<dbReference type="PANTHER" id="PTHR41313:SF1">
    <property type="entry name" value="DNA METHYLASE ADENINE-SPECIFIC DOMAIN-CONTAINING PROTEIN"/>
    <property type="match status" value="1"/>
</dbReference>
<dbReference type="InterPro" id="IPR027417">
    <property type="entry name" value="P-loop_NTPase"/>
</dbReference>